<protein>
    <submittedName>
        <fullName evidence="3">Acyl-CoA thioester hydrolase</fullName>
    </submittedName>
</protein>
<dbReference type="CDD" id="cd00586">
    <property type="entry name" value="4HBT"/>
    <property type="match status" value="1"/>
</dbReference>
<evidence type="ECO:0000256" key="2">
    <source>
        <dbReference type="ARBA" id="ARBA00022801"/>
    </source>
</evidence>
<dbReference type="InterPro" id="IPR006684">
    <property type="entry name" value="YbgC/YbaW"/>
</dbReference>
<dbReference type="RefSeq" id="WP_078932379.1">
    <property type="nucleotide sequence ID" value="NZ_FUWG01000003.1"/>
</dbReference>
<accession>A0A1T4JK08</accession>
<dbReference type="InterPro" id="IPR050563">
    <property type="entry name" value="4-hydroxybenzoyl-CoA_TE"/>
</dbReference>
<dbReference type="AlphaFoldDB" id="A0A1T4JK08"/>
<gene>
    <name evidence="3" type="ORF">SAMN02745149_00451</name>
</gene>
<reference evidence="3 4" key="1">
    <citation type="submission" date="2017-02" db="EMBL/GenBank/DDBJ databases">
        <authorList>
            <person name="Peterson S.W."/>
        </authorList>
    </citation>
    <scope>NUCLEOTIDE SEQUENCE [LARGE SCALE GENOMIC DNA]</scope>
    <source>
        <strain evidence="3 4">ATCC BAA-908</strain>
    </source>
</reference>
<evidence type="ECO:0000313" key="4">
    <source>
        <dbReference type="Proteomes" id="UP000190423"/>
    </source>
</evidence>
<dbReference type="GeneID" id="78315772"/>
<sequence>MKHITKLTVRPYECDSYNHVNNAVYLNYLEHARMDFLHAAGFDYKGIVAAGYYLYVTHVDIHYKASAFLDDELKIESYPTKLKHVMGEFHQTIRKKDGTVCAEADVSWASVSTQGRPSKLPEQFIVPGLVPDEN</sequence>
<evidence type="ECO:0000256" key="1">
    <source>
        <dbReference type="ARBA" id="ARBA00005953"/>
    </source>
</evidence>
<comment type="similarity">
    <text evidence="1">Belongs to the 4-hydroxybenzoyl-CoA thioesterase family.</text>
</comment>
<name>A0A1T4JK08_TREPO</name>
<dbReference type="SUPFAM" id="SSF54637">
    <property type="entry name" value="Thioesterase/thiol ester dehydrase-isomerase"/>
    <property type="match status" value="1"/>
</dbReference>
<proteinExistence type="inferred from homology"/>
<dbReference type="Proteomes" id="UP000190423">
    <property type="component" value="Unassembled WGS sequence"/>
</dbReference>
<dbReference type="GO" id="GO:0047617">
    <property type="term" value="F:fatty acyl-CoA hydrolase activity"/>
    <property type="evidence" value="ECO:0007669"/>
    <property type="project" value="TreeGrafter"/>
</dbReference>
<evidence type="ECO:0000313" key="3">
    <source>
        <dbReference type="EMBL" id="SJZ30397.1"/>
    </source>
</evidence>
<keyword evidence="4" id="KW-1185">Reference proteome</keyword>
<dbReference type="Pfam" id="PF13279">
    <property type="entry name" value="4HBT_2"/>
    <property type="match status" value="1"/>
</dbReference>
<dbReference type="InterPro" id="IPR029069">
    <property type="entry name" value="HotDog_dom_sf"/>
</dbReference>
<keyword evidence="2 3" id="KW-0378">Hydrolase</keyword>
<dbReference type="NCBIfam" id="TIGR00051">
    <property type="entry name" value="YbgC/FadM family acyl-CoA thioesterase"/>
    <property type="match status" value="1"/>
</dbReference>
<dbReference type="Gene3D" id="3.10.129.10">
    <property type="entry name" value="Hotdog Thioesterase"/>
    <property type="match status" value="1"/>
</dbReference>
<dbReference type="STRING" id="261392.SAMN02745149_00451"/>
<dbReference type="PIRSF" id="PIRSF003230">
    <property type="entry name" value="YbgC"/>
    <property type="match status" value="1"/>
</dbReference>
<dbReference type="PANTHER" id="PTHR31793:SF24">
    <property type="entry name" value="LONG-CHAIN ACYL-COA THIOESTERASE FADM"/>
    <property type="match status" value="1"/>
</dbReference>
<dbReference type="EMBL" id="FUWG01000003">
    <property type="protein sequence ID" value="SJZ30397.1"/>
    <property type="molecule type" value="Genomic_DNA"/>
</dbReference>
<dbReference type="PANTHER" id="PTHR31793">
    <property type="entry name" value="4-HYDROXYBENZOYL-COA THIOESTERASE FAMILY MEMBER"/>
    <property type="match status" value="1"/>
</dbReference>
<organism evidence="3 4">
    <name type="scientific">Treponema porcinum</name>
    <dbReference type="NCBI Taxonomy" id="261392"/>
    <lineage>
        <taxon>Bacteria</taxon>
        <taxon>Pseudomonadati</taxon>
        <taxon>Spirochaetota</taxon>
        <taxon>Spirochaetia</taxon>
        <taxon>Spirochaetales</taxon>
        <taxon>Treponemataceae</taxon>
        <taxon>Treponema</taxon>
    </lineage>
</organism>